<dbReference type="PANTHER" id="PTHR43767">
    <property type="entry name" value="LONG-CHAIN-FATTY-ACID--COA LIGASE"/>
    <property type="match status" value="1"/>
</dbReference>
<dbReference type="SUPFAM" id="SSF56801">
    <property type="entry name" value="Acetyl-CoA synthetase-like"/>
    <property type="match status" value="1"/>
</dbReference>
<dbReference type="InterPro" id="IPR042099">
    <property type="entry name" value="ANL_N_sf"/>
</dbReference>
<reference evidence="8 9" key="1">
    <citation type="submission" date="2017-03" db="EMBL/GenBank/DDBJ databases">
        <authorList>
            <person name="Afonso C.L."/>
            <person name="Miller P.J."/>
            <person name="Scott M.A."/>
            <person name="Spackman E."/>
            <person name="Goraichik I."/>
            <person name="Dimitrov K.M."/>
            <person name="Suarez D.L."/>
            <person name="Swayne D.E."/>
        </authorList>
    </citation>
    <scope>NUCLEOTIDE SEQUENCE [LARGE SCALE GENOMIC DNA]</scope>
    <source>
        <strain evidence="8 9">CECT 7691</strain>
    </source>
</reference>
<evidence type="ECO:0000313" key="9">
    <source>
        <dbReference type="Proteomes" id="UP000193200"/>
    </source>
</evidence>
<name>A0A1Y5TUY3_9PROT</name>
<evidence type="ECO:0000256" key="1">
    <source>
        <dbReference type="ARBA" id="ARBA00006432"/>
    </source>
</evidence>
<organism evidence="8 9">
    <name type="scientific">Oceanibacterium hippocampi</name>
    <dbReference type="NCBI Taxonomy" id="745714"/>
    <lineage>
        <taxon>Bacteria</taxon>
        <taxon>Pseudomonadati</taxon>
        <taxon>Pseudomonadota</taxon>
        <taxon>Alphaproteobacteria</taxon>
        <taxon>Sneathiellales</taxon>
        <taxon>Sneathiellaceae</taxon>
        <taxon>Oceanibacterium</taxon>
    </lineage>
</organism>
<dbReference type="Gene3D" id="3.30.300.30">
    <property type="match status" value="1"/>
</dbReference>
<accession>A0A1Y5TUY3</accession>
<evidence type="ECO:0000256" key="2">
    <source>
        <dbReference type="ARBA" id="ARBA00022598"/>
    </source>
</evidence>
<dbReference type="EMBL" id="FWFR01000003">
    <property type="protein sequence ID" value="SLN73715.1"/>
    <property type="molecule type" value="Genomic_DNA"/>
</dbReference>
<evidence type="ECO:0000313" key="8">
    <source>
        <dbReference type="EMBL" id="SLN73715.1"/>
    </source>
</evidence>
<dbReference type="EC" id="6.2.1.44" evidence="4"/>
<dbReference type="RefSeq" id="WP_085884972.1">
    <property type="nucleotide sequence ID" value="NZ_FWFR01000003.1"/>
</dbReference>
<comment type="catalytic activity">
    <reaction evidence="3">
        <text>3-(methylsulfanyl)propanoate + ATP + CoA = 3-(methylsulfanyl)propanoyl-CoA + AMP + diphosphate</text>
        <dbReference type="Rhea" id="RHEA:43052"/>
        <dbReference type="ChEBI" id="CHEBI:30616"/>
        <dbReference type="ChEBI" id="CHEBI:33019"/>
        <dbReference type="ChEBI" id="CHEBI:49016"/>
        <dbReference type="ChEBI" id="CHEBI:57287"/>
        <dbReference type="ChEBI" id="CHEBI:82815"/>
        <dbReference type="ChEBI" id="CHEBI:456215"/>
        <dbReference type="EC" id="6.2.1.44"/>
    </reaction>
    <physiologicalReaction direction="left-to-right" evidence="3">
        <dbReference type="Rhea" id="RHEA:43053"/>
    </physiologicalReaction>
</comment>
<keyword evidence="9" id="KW-1185">Reference proteome</keyword>
<dbReference type="InterPro" id="IPR025110">
    <property type="entry name" value="AMP-bd_C"/>
</dbReference>
<gene>
    <name evidence="8" type="ORF">OCH7691_03646</name>
</gene>
<feature type="domain" description="AMP-dependent synthetase/ligase" evidence="6">
    <location>
        <begin position="9"/>
        <end position="365"/>
    </location>
</feature>
<dbReference type="FunFam" id="3.30.300.30:FF:000008">
    <property type="entry name" value="2,3-dihydroxybenzoate-AMP ligase"/>
    <property type="match status" value="1"/>
</dbReference>
<dbReference type="PROSITE" id="PS00455">
    <property type="entry name" value="AMP_BINDING"/>
    <property type="match status" value="1"/>
</dbReference>
<evidence type="ECO:0000259" key="7">
    <source>
        <dbReference type="Pfam" id="PF13193"/>
    </source>
</evidence>
<dbReference type="InterPro" id="IPR000873">
    <property type="entry name" value="AMP-dep_synth/lig_dom"/>
</dbReference>
<dbReference type="AlphaFoldDB" id="A0A1Y5TUY3"/>
<evidence type="ECO:0000256" key="5">
    <source>
        <dbReference type="ARBA" id="ARBA00067668"/>
    </source>
</evidence>
<evidence type="ECO:0000259" key="6">
    <source>
        <dbReference type="Pfam" id="PF00501"/>
    </source>
</evidence>
<evidence type="ECO:0000256" key="3">
    <source>
        <dbReference type="ARBA" id="ARBA00051915"/>
    </source>
</evidence>
<keyword evidence="2 8" id="KW-0436">Ligase</keyword>
<dbReference type="InParanoid" id="A0A1Y5TUY3"/>
<dbReference type="GO" id="GO:0016877">
    <property type="term" value="F:ligase activity, forming carbon-sulfur bonds"/>
    <property type="evidence" value="ECO:0007669"/>
    <property type="project" value="UniProtKB-ARBA"/>
</dbReference>
<sequence>MDVRTLMRRAALYNADREAIVWRDRRLTFRDAWARGLRLANALRSLGLQPGDRIASLEDNTVEAADLLLGAAAANLVRVPLYPRNARASHLHMIGNTGCRAIVVAARYVHEIEGLRDELPALEHVLIRDDGYEDWLASWPADDPDVAIAPDDYFIIRHTGGTTGLPKGVAYTHRAWLAAGRDWFYLYPPLEPGDKCLHCGPISHGAGYLFVPTWLGGGCNVLLDQFDPKGTVELIEREGIGYTFMVPTMLNAILHEPSAAGRDWSRLKCLLISAAPIADDTARRAHELLGDVLYQGYGQTEVLPVAMMGPRQWFAEIEGSKPLRACGIPLPFAELQIWDAENRPLPTGEAGEIVARTDGQMTGFWNDPVGTAERIVDGWVKTGDVGMMDENGYLYLLDRAGDMIISGGYNIYPAELENVLNDHPAVIEAAVFGIPHDRWGETPMAVVVTAEPGAVSEDELIRLCGDRLGSYKKPSAIVVRQEPLPKSPVGKIKRKDLREPYWEGRDRRVGGG</sequence>
<dbReference type="Proteomes" id="UP000193200">
    <property type="component" value="Unassembled WGS sequence"/>
</dbReference>
<dbReference type="Gene3D" id="3.40.50.12780">
    <property type="entry name" value="N-terminal domain of ligase-like"/>
    <property type="match status" value="1"/>
</dbReference>
<dbReference type="PANTHER" id="PTHR43767:SF7">
    <property type="entry name" value="MEDIUM_LONG-CHAIN-FATTY-ACID--COA LIGASE FADD8"/>
    <property type="match status" value="1"/>
</dbReference>
<evidence type="ECO:0000256" key="4">
    <source>
        <dbReference type="ARBA" id="ARBA00066616"/>
    </source>
</evidence>
<protein>
    <recommendedName>
        <fullName evidence="5">3-methylmercaptopropionyl-CoA ligase</fullName>
        <ecNumber evidence="4">6.2.1.44</ecNumber>
    </recommendedName>
</protein>
<dbReference type="InterPro" id="IPR050237">
    <property type="entry name" value="ATP-dep_AMP-bd_enzyme"/>
</dbReference>
<feature type="domain" description="AMP-binding enzyme C-terminal" evidence="7">
    <location>
        <begin position="415"/>
        <end position="491"/>
    </location>
</feature>
<comment type="similarity">
    <text evidence="1">Belongs to the ATP-dependent AMP-binding enzyme family.</text>
</comment>
<dbReference type="Pfam" id="PF00501">
    <property type="entry name" value="AMP-binding"/>
    <property type="match status" value="1"/>
</dbReference>
<dbReference type="Pfam" id="PF13193">
    <property type="entry name" value="AMP-binding_C"/>
    <property type="match status" value="1"/>
</dbReference>
<dbReference type="InterPro" id="IPR045851">
    <property type="entry name" value="AMP-bd_C_sf"/>
</dbReference>
<proteinExistence type="inferred from homology"/>
<dbReference type="InterPro" id="IPR020845">
    <property type="entry name" value="AMP-binding_CS"/>
</dbReference>
<dbReference type="OrthoDB" id="9803968at2"/>